<keyword evidence="2" id="KW-0813">Transport</keyword>
<dbReference type="PANTHER" id="PTHR42734">
    <property type="entry name" value="METAL TRANSPORT SYSTEM ATP-BINDING PROTEIN TM_0124-RELATED"/>
    <property type="match status" value="1"/>
</dbReference>
<dbReference type="InterPro" id="IPR003593">
    <property type="entry name" value="AAA+_ATPase"/>
</dbReference>
<comment type="similarity">
    <text evidence="1">Belongs to the ABC transporter superfamily.</text>
</comment>
<dbReference type="EMBL" id="BJZU01000052">
    <property type="protein sequence ID" value="GEP04733.1"/>
    <property type="molecule type" value="Genomic_DNA"/>
</dbReference>
<dbReference type="FunFam" id="3.40.50.300:FF:000134">
    <property type="entry name" value="Iron-enterobactin ABC transporter ATP-binding protein"/>
    <property type="match status" value="1"/>
</dbReference>
<sequence length="262" mass="27299">MSAQTLLLRVEDLAFGYGARIVGAGVGFALSAGEVLCLLGPNGCGKTTLFKTLLGLLPAKAGRVLVEGEDAARWSRARLARSIAYVPQAHAALFPFTVREVVLMGRASRLEAFASPGRADHAAAEAALDDLGIARLAERVYTEISGGERQLALIARALAGEPRLLVMDEPTASLDFGNQARVLGQIRRLAGRGLGVVLSTHDPGHAFLCADRVALLRDGRLAGLGPPEETITPASLERLYGVPVAVVPLGPGAGSVCTPILP</sequence>
<dbReference type="GO" id="GO:0016887">
    <property type="term" value="F:ATP hydrolysis activity"/>
    <property type="evidence" value="ECO:0007669"/>
    <property type="project" value="InterPro"/>
</dbReference>
<evidence type="ECO:0000313" key="10">
    <source>
        <dbReference type="Proteomes" id="UP000321960"/>
    </source>
</evidence>
<dbReference type="Proteomes" id="UP000321960">
    <property type="component" value="Unassembled WGS sequence"/>
</dbReference>
<keyword evidence="5" id="KW-0864">Zinc transport</keyword>
<accession>A0A512J481</accession>
<keyword evidence="3" id="KW-0547">Nucleotide-binding</keyword>
<reference evidence="11" key="2">
    <citation type="journal article" date="2019" name="Int. J. Syst. Evol. Microbiol.">
        <title>The Global Catalogue of Microorganisms (GCM) 10K type strain sequencing project: providing services to taxonomists for standard genome sequencing and annotation.</title>
        <authorList>
            <consortium name="The Broad Institute Genomics Platform"/>
            <consortium name="The Broad Institute Genome Sequencing Center for Infectious Disease"/>
            <person name="Wu L."/>
            <person name="Ma J."/>
        </authorList>
    </citation>
    <scope>NUCLEOTIDE SEQUENCE [LARGE SCALE GENOMIC DNA]</scope>
    <source>
        <strain evidence="11">NBRC 107715</strain>
    </source>
</reference>
<dbReference type="Gene3D" id="3.40.50.300">
    <property type="entry name" value="P-loop containing nucleotide triphosphate hydrolases"/>
    <property type="match status" value="1"/>
</dbReference>
<evidence type="ECO:0000256" key="3">
    <source>
        <dbReference type="ARBA" id="ARBA00022741"/>
    </source>
</evidence>
<evidence type="ECO:0000259" key="7">
    <source>
        <dbReference type="PROSITE" id="PS50893"/>
    </source>
</evidence>
<reference evidence="9" key="1">
    <citation type="journal article" date="2014" name="Int. J. Syst. Evol. Microbiol.">
        <title>Complete genome of a new Firmicutes species belonging to the dominant human colonic microbiota ('Ruminococcus bicirculans') reveals two chromosomes and a selective capacity to utilize plant glucans.</title>
        <authorList>
            <consortium name="NISC Comparative Sequencing Program"/>
            <person name="Wegmann U."/>
            <person name="Louis P."/>
            <person name="Goesmann A."/>
            <person name="Henrissat B."/>
            <person name="Duncan S.H."/>
            <person name="Flint H.J."/>
        </authorList>
    </citation>
    <scope>NUCLEOTIDE SEQUENCE</scope>
    <source>
        <strain evidence="9">NBRC 107715</strain>
    </source>
</reference>
<keyword evidence="4 8" id="KW-0067">ATP-binding</keyword>
<dbReference type="PROSITE" id="PS50893">
    <property type="entry name" value="ABC_TRANSPORTER_2"/>
    <property type="match status" value="1"/>
</dbReference>
<dbReference type="InterPro" id="IPR027417">
    <property type="entry name" value="P-loop_NTPase"/>
</dbReference>
<dbReference type="SMART" id="SM00382">
    <property type="entry name" value="AAA"/>
    <property type="match status" value="1"/>
</dbReference>
<evidence type="ECO:0000313" key="9">
    <source>
        <dbReference type="EMBL" id="GLS63559.1"/>
    </source>
</evidence>
<dbReference type="SUPFAM" id="SSF52540">
    <property type="entry name" value="P-loop containing nucleoside triphosphate hydrolases"/>
    <property type="match status" value="1"/>
</dbReference>
<keyword evidence="11" id="KW-1185">Reference proteome</keyword>
<evidence type="ECO:0000256" key="6">
    <source>
        <dbReference type="ARBA" id="ARBA00023065"/>
    </source>
</evidence>
<gene>
    <name evidence="9" type="ORF">GCM10007888_19400</name>
    <name evidence="8" type="ORF">MOX02_27710</name>
</gene>
<feature type="domain" description="ABC transporter" evidence="7">
    <location>
        <begin position="8"/>
        <end position="243"/>
    </location>
</feature>
<dbReference type="PROSITE" id="PS00211">
    <property type="entry name" value="ABC_TRANSPORTER_1"/>
    <property type="match status" value="1"/>
</dbReference>
<dbReference type="InterPro" id="IPR017871">
    <property type="entry name" value="ABC_transporter-like_CS"/>
</dbReference>
<keyword evidence="5" id="KW-0862">Zinc</keyword>
<evidence type="ECO:0000313" key="11">
    <source>
        <dbReference type="Proteomes" id="UP001156856"/>
    </source>
</evidence>
<dbReference type="InterPro" id="IPR050153">
    <property type="entry name" value="Metal_Ion_Import_ABC"/>
</dbReference>
<dbReference type="EMBL" id="BSPK01000025">
    <property type="protein sequence ID" value="GLS63559.1"/>
    <property type="molecule type" value="Genomic_DNA"/>
</dbReference>
<dbReference type="Pfam" id="PF00005">
    <property type="entry name" value="ABC_tran"/>
    <property type="match status" value="1"/>
</dbReference>
<evidence type="ECO:0000256" key="5">
    <source>
        <dbReference type="ARBA" id="ARBA00022906"/>
    </source>
</evidence>
<evidence type="ECO:0000313" key="8">
    <source>
        <dbReference type="EMBL" id="GEP04733.1"/>
    </source>
</evidence>
<evidence type="ECO:0000256" key="1">
    <source>
        <dbReference type="ARBA" id="ARBA00005417"/>
    </source>
</evidence>
<keyword evidence="6" id="KW-0406">Ion transport</keyword>
<proteinExistence type="inferred from homology"/>
<reference evidence="8 10" key="3">
    <citation type="submission" date="2019-07" db="EMBL/GenBank/DDBJ databases">
        <title>Whole genome shotgun sequence of Methylobacterium oxalidis NBRC 107715.</title>
        <authorList>
            <person name="Hosoyama A."/>
            <person name="Uohara A."/>
            <person name="Ohji S."/>
            <person name="Ichikawa N."/>
        </authorList>
    </citation>
    <scope>NUCLEOTIDE SEQUENCE [LARGE SCALE GENOMIC DNA]</scope>
    <source>
        <strain evidence="8 10">NBRC 107715</strain>
    </source>
</reference>
<dbReference type="InterPro" id="IPR003439">
    <property type="entry name" value="ABC_transporter-like_ATP-bd"/>
</dbReference>
<dbReference type="AlphaFoldDB" id="A0A512J481"/>
<reference evidence="9" key="4">
    <citation type="submission" date="2023-01" db="EMBL/GenBank/DDBJ databases">
        <title>Draft genome sequence of Methylobacterium oxalidis strain NBRC 107715.</title>
        <authorList>
            <person name="Sun Q."/>
            <person name="Mori K."/>
        </authorList>
    </citation>
    <scope>NUCLEOTIDE SEQUENCE</scope>
    <source>
        <strain evidence="9">NBRC 107715</strain>
    </source>
</reference>
<dbReference type="PANTHER" id="PTHR42734:SF19">
    <property type="entry name" value="IRON COMPOUNDS ABC TRANSPORTER, ATP-BINDING PROTEIN"/>
    <property type="match status" value="1"/>
</dbReference>
<comment type="caution">
    <text evidence="8">The sequence shown here is derived from an EMBL/GenBank/DDBJ whole genome shotgun (WGS) entry which is preliminary data.</text>
</comment>
<evidence type="ECO:0000256" key="4">
    <source>
        <dbReference type="ARBA" id="ARBA00022840"/>
    </source>
</evidence>
<dbReference type="GO" id="GO:0005524">
    <property type="term" value="F:ATP binding"/>
    <property type="evidence" value="ECO:0007669"/>
    <property type="project" value="UniProtKB-KW"/>
</dbReference>
<protein>
    <submittedName>
        <fullName evidence="8">Iron ABC transporter ATP-binding protein</fullName>
    </submittedName>
</protein>
<evidence type="ECO:0000256" key="2">
    <source>
        <dbReference type="ARBA" id="ARBA00022448"/>
    </source>
</evidence>
<dbReference type="GO" id="GO:0006829">
    <property type="term" value="P:zinc ion transport"/>
    <property type="evidence" value="ECO:0007669"/>
    <property type="project" value="UniProtKB-KW"/>
</dbReference>
<dbReference type="Proteomes" id="UP001156856">
    <property type="component" value="Unassembled WGS sequence"/>
</dbReference>
<name>A0A512J481_9HYPH</name>
<organism evidence="8 10">
    <name type="scientific">Methylobacterium oxalidis</name>
    <dbReference type="NCBI Taxonomy" id="944322"/>
    <lineage>
        <taxon>Bacteria</taxon>
        <taxon>Pseudomonadati</taxon>
        <taxon>Pseudomonadota</taxon>
        <taxon>Alphaproteobacteria</taxon>
        <taxon>Hyphomicrobiales</taxon>
        <taxon>Methylobacteriaceae</taxon>
        <taxon>Methylobacterium</taxon>
    </lineage>
</organism>
<dbReference type="CDD" id="cd03214">
    <property type="entry name" value="ABC_Iron-Siderophores_B12_Hemin"/>
    <property type="match status" value="1"/>
</dbReference>